<evidence type="ECO:0000256" key="1">
    <source>
        <dbReference type="ARBA" id="ARBA00004604"/>
    </source>
</evidence>
<dbReference type="InterPro" id="IPR034353">
    <property type="entry name" value="ABT1/ESF2_RRM"/>
</dbReference>
<comment type="subcellular location">
    <subcellularLocation>
        <location evidence="1">Nucleus</location>
        <location evidence="1">Nucleolus</location>
    </subcellularLocation>
</comment>
<dbReference type="PANTHER" id="PTHR12311">
    <property type="entry name" value="ACTIVATOR OF BASAL TRANSCRIPTION 1"/>
    <property type="match status" value="1"/>
</dbReference>
<dbReference type="CDD" id="cd12263">
    <property type="entry name" value="RRM_ABT1_like"/>
    <property type="match status" value="1"/>
</dbReference>
<comment type="caution">
    <text evidence="6">The sequence shown here is derived from an EMBL/GenBank/DDBJ whole genome shotgun (WGS) entry which is preliminary data.</text>
</comment>
<gene>
    <name evidence="6" type="ORF">BLNAU_13493</name>
</gene>
<dbReference type="Proteomes" id="UP001281761">
    <property type="component" value="Unassembled WGS sequence"/>
</dbReference>
<feature type="region of interest" description="Disordered" evidence="5">
    <location>
        <begin position="177"/>
        <end position="197"/>
    </location>
</feature>
<keyword evidence="4" id="KW-0539">Nucleus</keyword>
<feature type="compositionally biased region" description="Basic residues" evidence="5">
    <location>
        <begin position="185"/>
        <end position="197"/>
    </location>
</feature>
<keyword evidence="7" id="KW-1185">Reference proteome</keyword>
<organism evidence="6 7">
    <name type="scientific">Blattamonas nauphoetae</name>
    <dbReference type="NCBI Taxonomy" id="2049346"/>
    <lineage>
        <taxon>Eukaryota</taxon>
        <taxon>Metamonada</taxon>
        <taxon>Preaxostyla</taxon>
        <taxon>Oxymonadida</taxon>
        <taxon>Blattamonas</taxon>
    </lineage>
</organism>
<comment type="similarity">
    <text evidence="2">Belongs to the ESF2/ABP1 family.</text>
</comment>
<name>A0ABQ9XL96_9EUKA</name>
<evidence type="ECO:0000256" key="3">
    <source>
        <dbReference type="ARBA" id="ARBA00022884"/>
    </source>
</evidence>
<sequence length="197" mass="23233">MSKLPGPTTGEEIEKKLASLESELNGETYVPEDKRGVIYLSRIPMFMKVEKLRHILSQYGEIDRIYLNLESNESRRMRIQKGGNRKHRYVDGWVEFLDKRMAKLVALSLNNTPVGGKTRFYREDIWNIKYLPKFKWNDLTNIIARRRAEKESIVHSKTKTAQKNAEFLRQRMDESFEKKKISEKKAKKLSKKPAQKE</sequence>
<reference evidence="6 7" key="1">
    <citation type="journal article" date="2022" name="bioRxiv">
        <title>Genomics of Preaxostyla Flagellates Illuminates Evolutionary Transitions and the Path Towards Mitochondrial Loss.</title>
        <authorList>
            <person name="Novak L.V.F."/>
            <person name="Treitli S.C."/>
            <person name="Pyrih J."/>
            <person name="Halakuc P."/>
            <person name="Pipaliya S.V."/>
            <person name="Vacek V."/>
            <person name="Brzon O."/>
            <person name="Soukal P."/>
            <person name="Eme L."/>
            <person name="Dacks J.B."/>
            <person name="Karnkowska A."/>
            <person name="Elias M."/>
            <person name="Hampl V."/>
        </authorList>
    </citation>
    <scope>NUCLEOTIDE SEQUENCE [LARGE SCALE GENOMIC DNA]</scope>
    <source>
        <strain evidence="6">NAU3</strain>
        <tissue evidence="6">Gut</tissue>
    </source>
</reference>
<evidence type="ECO:0000313" key="6">
    <source>
        <dbReference type="EMBL" id="KAK2951609.1"/>
    </source>
</evidence>
<proteinExistence type="inferred from homology"/>
<evidence type="ECO:0000256" key="5">
    <source>
        <dbReference type="SAM" id="MobiDB-lite"/>
    </source>
</evidence>
<dbReference type="Gene3D" id="3.30.70.330">
    <property type="match status" value="1"/>
</dbReference>
<dbReference type="SUPFAM" id="SSF54928">
    <property type="entry name" value="RNA-binding domain, RBD"/>
    <property type="match status" value="1"/>
</dbReference>
<dbReference type="InterPro" id="IPR035979">
    <property type="entry name" value="RBD_domain_sf"/>
</dbReference>
<accession>A0ABQ9XL96</accession>
<dbReference type="EMBL" id="JARBJD010000116">
    <property type="protein sequence ID" value="KAK2951609.1"/>
    <property type="molecule type" value="Genomic_DNA"/>
</dbReference>
<evidence type="ECO:0000313" key="7">
    <source>
        <dbReference type="Proteomes" id="UP001281761"/>
    </source>
</evidence>
<dbReference type="InterPro" id="IPR012677">
    <property type="entry name" value="Nucleotide-bd_a/b_plait_sf"/>
</dbReference>
<dbReference type="PANTHER" id="PTHR12311:SF7">
    <property type="entry name" value="ACTIVATOR OF BASAL TRANSCRIPTION 1"/>
    <property type="match status" value="1"/>
</dbReference>
<keyword evidence="3" id="KW-0694">RNA-binding</keyword>
<protein>
    <submittedName>
        <fullName evidence="6">Pre-rRNA-processing protein esf2</fullName>
    </submittedName>
</protein>
<evidence type="ECO:0000256" key="4">
    <source>
        <dbReference type="ARBA" id="ARBA00023242"/>
    </source>
</evidence>
<dbReference type="InterPro" id="IPR039119">
    <property type="entry name" value="ABT1/Esf2"/>
</dbReference>
<evidence type="ECO:0000256" key="2">
    <source>
        <dbReference type="ARBA" id="ARBA00005819"/>
    </source>
</evidence>